<evidence type="ECO:0000256" key="1">
    <source>
        <dbReference type="SAM" id="Coils"/>
    </source>
</evidence>
<feature type="non-terminal residue" evidence="2">
    <location>
        <position position="1"/>
    </location>
</feature>
<feature type="coiled-coil region" evidence="1">
    <location>
        <begin position="52"/>
        <end position="79"/>
    </location>
</feature>
<dbReference type="HOGENOM" id="CLU_1117991_0_0_1"/>
<proteinExistence type="predicted"/>
<sequence length="249" mass="29684">IQVGQKIPQEVQKKWSKIIQSIVEDDEDISYITVDDMRMIQPDIFNILIIMIKLIGIDYDEYKEEIQEYRDRLQNLELTDKSYNEYHFIREIEDCVYEIFSQIKRECQKDKILADGCSMPSIFSKNEIMIYYVDFEGYNIQIVNNANHLAGRITICYKTLTREQRICIHFVSSEKVHLGVGKSYYSDYPELLREINKMPKNSYSIHVLSEYVEAINPIDPYYAKRHIIPRMHGIFRMREYNPNNPNILQ</sequence>
<accession>A0A086IYW3</accession>
<organism evidence="2 3">
    <name type="scientific">Nematocida ausubeli (strain ATCC PRA-371 / ERTm2)</name>
    <name type="common">Nematode killer fungus</name>
    <dbReference type="NCBI Taxonomy" id="1913371"/>
    <lineage>
        <taxon>Eukaryota</taxon>
        <taxon>Fungi</taxon>
        <taxon>Fungi incertae sedis</taxon>
        <taxon>Microsporidia</taxon>
        <taxon>Nematocida</taxon>
    </lineage>
</organism>
<keyword evidence="1" id="KW-0175">Coiled coil</keyword>
<comment type="caution">
    <text evidence="2">The sequence shown here is derived from an EMBL/GenBank/DDBJ whole genome shotgun (WGS) entry which is preliminary data.</text>
</comment>
<gene>
    <name evidence="2" type="ORF">NESG_02477</name>
</gene>
<keyword evidence="3" id="KW-1185">Reference proteome</keyword>
<evidence type="ECO:0000313" key="2">
    <source>
        <dbReference type="EMBL" id="KFG25081.1"/>
    </source>
</evidence>
<name>A0A086IYW3_NEMA1</name>
<dbReference type="EMBL" id="AKIJ01000015">
    <property type="protein sequence ID" value="KFG25081.1"/>
    <property type="molecule type" value="Genomic_DNA"/>
</dbReference>
<dbReference type="RefSeq" id="XP_052903636.1">
    <property type="nucleotide sequence ID" value="XM_053050078.1"/>
</dbReference>
<dbReference type="AlphaFoldDB" id="A0A086IYW3"/>
<dbReference type="GeneID" id="77677450"/>
<reference evidence="2 3" key="1">
    <citation type="journal article" date="2014" name="Genome Announc.">
        <title>Genome Sequence of the Microsporidian Species Nematocida sp1 Strain ERTm6 (ATCC PRA-372).</title>
        <authorList>
            <person name="Bakowski M.A."/>
            <person name="Priest M."/>
            <person name="Young S."/>
            <person name="Cuomo C.A."/>
            <person name="Troemel E.R."/>
        </authorList>
    </citation>
    <scope>NUCLEOTIDE SEQUENCE [LARGE SCALE GENOMIC DNA]</scope>
    <source>
        <strain evidence="2 3">ERTm6</strain>
    </source>
</reference>
<dbReference type="Proteomes" id="UP000054524">
    <property type="component" value="Unassembled WGS sequence"/>
</dbReference>
<protein>
    <submittedName>
        <fullName evidence="2">Uncharacterized protein</fullName>
    </submittedName>
</protein>
<evidence type="ECO:0000313" key="3">
    <source>
        <dbReference type="Proteomes" id="UP000054524"/>
    </source>
</evidence>